<keyword evidence="1" id="KW-1133">Transmembrane helix</keyword>
<reference evidence="2 3" key="1">
    <citation type="journal article" date="2014" name="Am. J. Bot.">
        <title>Genome assembly and annotation for red clover (Trifolium pratense; Fabaceae).</title>
        <authorList>
            <person name="Istvanek J."/>
            <person name="Jaros M."/>
            <person name="Krenek A."/>
            <person name="Repkova J."/>
        </authorList>
    </citation>
    <scope>NUCLEOTIDE SEQUENCE [LARGE SCALE GENOMIC DNA]</scope>
    <source>
        <strain evidence="3">cv. Tatra</strain>
        <tissue evidence="2">Young leaves</tissue>
    </source>
</reference>
<evidence type="ECO:0000313" key="2">
    <source>
        <dbReference type="EMBL" id="PNX76512.1"/>
    </source>
</evidence>
<sequence>MLEKNHVASTSFLPFISTSLPLLPLSLATATATTTSYFLSQRRSSSLFLLTPPQHHELAALSSSLHVFILKLSLWINRSILMESEKMRMKNLESGA</sequence>
<organism evidence="2 3">
    <name type="scientific">Trifolium pratense</name>
    <name type="common">Red clover</name>
    <dbReference type="NCBI Taxonomy" id="57577"/>
    <lineage>
        <taxon>Eukaryota</taxon>
        <taxon>Viridiplantae</taxon>
        <taxon>Streptophyta</taxon>
        <taxon>Embryophyta</taxon>
        <taxon>Tracheophyta</taxon>
        <taxon>Spermatophyta</taxon>
        <taxon>Magnoliopsida</taxon>
        <taxon>eudicotyledons</taxon>
        <taxon>Gunneridae</taxon>
        <taxon>Pentapetalae</taxon>
        <taxon>rosids</taxon>
        <taxon>fabids</taxon>
        <taxon>Fabales</taxon>
        <taxon>Fabaceae</taxon>
        <taxon>Papilionoideae</taxon>
        <taxon>50 kb inversion clade</taxon>
        <taxon>NPAAA clade</taxon>
        <taxon>Hologalegina</taxon>
        <taxon>IRL clade</taxon>
        <taxon>Trifolieae</taxon>
        <taxon>Trifolium</taxon>
    </lineage>
</organism>
<accession>A0A2K3LDB3</accession>
<dbReference type="EMBL" id="ASHM01030790">
    <property type="protein sequence ID" value="PNX76512.1"/>
    <property type="molecule type" value="Genomic_DNA"/>
</dbReference>
<feature type="transmembrane region" description="Helical" evidence="1">
    <location>
        <begin position="59"/>
        <end position="81"/>
    </location>
</feature>
<dbReference type="Proteomes" id="UP000236291">
    <property type="component" value="Unassembled WGS sequence"/>
</dbReference>
<feature type="transmembrane region" description="Helical" evidence="1">
    <location>
        <begin position="12"/>
        <end position="39"/>
    </location>
</feature>
<name>A0A2K3LDB3_TRIPR</name>
<reference evidence="2 3" key="2">
    <citation type="journal article" date="2017" name="Front. Plant Sci.">
        <title>Gene Classification and Mining of Molecular Markers Useful in Red Clover (Trifolium pratense) Breeding.</title>
        <authorList>
            <person name="Istvanek J."/>
            <person name="Dluhosova J."/>
            <person name="Dluhos P."/>
            <person name="Patkova L."/>
            <person name="Nedelnik J."/>
            <person name="Repkova J."/>
        </authorList>
    </citation>
    <scope>NUCLEOTIDE SEQUENCE [LARGE SCALE GENOMIC DNA]</scope>
    <source>
        <strain evidence="3">cv. Tatra</strain>
        <tissue evidence="2">Young leaves</tissue>
    </source>
</reference>
<keyword evidence="1" id="KW-0472">Membrane</keyword>
<comment type="caution">
    <text evidence="2">The sequence shown here is derived from an EMBL/GenBank/DDBJ whole genome shotgun (WGS) entry which is preliminary data.</text>
</comment>
<dbReference type="AlphaFoldDB" id="A0A2K3LDB3"/>
<evidence type="ECO:0000313" key="3">
    <source>
        <dbReference type="Proteomes" id="UP000236291"/>
    </source>
</evidence>
<keyword evidence="1" id="KW-0812">Transmembrane</keyword>
<evidence type="ECO:0000256" key="1">
    <source>
        <dbReference type="SAM" id="Phobius"/>
    </source>
</evidence>
<protein>
    <submittedName>
        <fullName evidence="2">Uncharacterized protein</fullName>
    </submittedName>
</protein>
<proteinExistence type="predicted"/>
<gene>
    <name evidence="2" type="ORF">L195_g032461</name>
</gene>